<keyword evidence="4" id="KW-1185">Reference proteome</keyword>
<dbReference type="KEGG" id="dpl:KGM_206543"/>
<dbReference type="PROSITE" id="PS50088">
    <property type="entry name" value="ANK_REPEAT"/>
    <property type="match status" value="2"/>
</dbReference>
<evidence type="ECO:0000313" key="4">
    <source>
        <dbReference type="Proteomes" id="UP000007151"/>
    </source>
</evidence>
<keyword evidence="2" id="KW-0040">ANK repeat</keyword>
<evidence type="ECO:0000256" key="1">
    <source>
        <dbReference type="ARBA" id="ARBA00022737"/>
    </source>
</evidence>
<organism evidence="3 4">
    <name type="scientific">Danaus plexippus plexippus</name>
    <dbReference type="NCBI Taxonomy" id="278856"/>
    <lineage>
        <taxon>Eukaryota</taxon>
        <taxon>Metazoa</taxon>
        <taxon>Ecdysozoa</taxon>
        <taxon>Arthropoda</taxon>
        <taxon>Hexapoda</taxon>
        <taxon>Insecta</taxon>
        <taxon>Pterygota</taxon>
        <taxon>Neoptera</taxon>
        <taxon>Endopterygota</taxon>
        <taxon>Lepidoptera</taxon>
        <taxon>Glossata</taxon>
        <taxon>Ditrysia</taxon>
        <taxon>Papilionoidea</taxon>
        <taxon>Nymphalidae</taxon>
        <taxon>Danainae</taxon>
        <taxon>Danaini</taxon>
        <taxon>Danaina</taxon>
        <taxon>Danaus</taxon>
        <taxon>Danaus</taxon>
    </lineage>
</organism>
<dbReference type="STRING" id="278856.A0A212ELR8"/>
<dbReference type="PROSITE" id="PS50297">
    <property type="entry name" value="ANK_REP_REGION"/>
    <property type="match status" value="2"/>
</dbReference>
<dbReference type="SMART" id="SM00248">
    <property type="entry name" value="ANK"/>
    <property type="match status" value="3"/>
</dbReference>
<dbReference type="Pfam" id="PF12796">
    <property type="entry name" value="Ank_2"/>
    <property type="match status" value="2"/>
</dbReference>
<dbReference type="Gene3D" id="1.25.40.20">
    <property type="entry name" value="Ankyrin repeat-containing domain"/>
    <property type="match status" value="2"/>
</dbReference>
<dbReference type="Proteomes" id="UP000007151">
    <property type="component" value="Unassembled WGS sequence"/>
</dbReference>
<dbReference type="eggNOG" id="KOG0504">
    <property type="taxonomic scope" value="Eukaryota"/>
</dbReference>
<dbReference type="AlphaFoldDB" id="A0A212ELR8"/>
<dbReference type="EMBL" id="AGBW02013994">
    <property type="protein sequence ID" value="OWR42418.1"/>
    <property type="molecule type" value="Genomic_DNA"/>
</dbReference>
<protein>
    <submittedName>
        <fullName evidence="3">Uncharacterized protein</fullName>
    </submittedName>
</protein>
<gene>
    <name evidence="3" type="ORF">KGM_206543</name>
</gene>
<accession>A0A212ELR8</accession>
<dbReference type="SUPFAM" id="SSF48403">
    <property type="entry name" value="Ankyrin repeat"/>
    <property type="match status" value="1"/>
</dbReference>
<keyword evidence="1" id="KW-0677">Repeat</keyword>
<evidence type="ECO:0000313" key="3">
    <source>
        <dbReference type="EMBL" id="OWR42418.1"/>
    </source>
</evidence>
<dbReference type="InterPro" id="IPR036770">
    <property type="entry name" value="Ankyrin_rpt-contain_sf"/>
</dbReference>
<dbReference type="PANTHER" id="PTHR24171">
    <property type="entry name" value="ANKYRIN REPEAT DOMAIN-CONTAINING PROTEIN 39-RELATED"/>
    <property type="match status" value="1"/>
</dbReference>
<comment type="caution">
    <text evidence="3">The sequence shown here is derived from an EMBL/GenBank/DDBJ whole genome shotgun (WGS) entry which is preliminary data.</text>
</comment>
<reference evidence="3 4" key="1">
    <citation type="journal article" date="2011" name="Cell">
        <title>The monarch butterfly genome yields insights into long-distance migration.</title>
        <authorList>
            <person name="Zhan S."/>
            <person name="Merlin C."/>
            <person name="Boore J.L."/>
            <person name="Reppert S.M."/>
        </authorList>
    </citation>
    <scope>NUCLEOTIDE SEQUENCE [LARGE SCALE GENOMIC DNA]</scope>
    <source>
        <strain evidence="3">F-2</strain>
    </source>
</reference>
<name>A0A212ELR8_DANPL</name>
<dbReference type="PANTHER" id="PTHR24171:SF9">
    <property type="entry name" value="ANKYRIN REPEAT DOMAIN-CONTAINING PROTEIN 39"/>
    <property type="match status" value="1"/>
</dbReference>
<dbReference type="PRINTS" id="PR01415">
    <property type="entry name" value="ANKYRIN"/>
</dbReference>
<sequence length="173" mass="19129">MDHKCNLINHSTCCVSSANKSVQQTLSEMDWERSIWNAAFTGDQKRVQSLLDKSNNPKELVNSLDNSGYTALHYAARNGHLNICKLLLDHGAYINAQTRSGKATPLHKAACSGKKNIIMFLINNGAQIDLQDSDGKTVLHRVTENKQVDLISTLLEACPKLKDIKDNRGNLAI</sequence>
<proteinExistence type="predicted"/>
<dbReference type="OrthoDB" id="539213at2759"/>
<evidence type="ECO:0000256" key="2">
    <source>
        <dbReference type="ARBA" id="ARBA00023043"/>
    </source>
</evidence>
<dbReference type="InterPro" id="IPR002110">
    <property type="entry name" value="Ankyrin_rpt"/>
</dbReference>